<evidence type="ECO:0000313" key="3">
    <source>
        <dbReference type="Proteomes" id="UP000029833"/>
    </source>
</evidence>
<dbReference type="AlphaFoldDB" id="A0A0A0B2L2"/>
<proteinExistence type="predicted"/>
<evidence type="ECO:0000313" key="2">
    <source>
        <dbReference type="EMBL" id="KGM01045.1"/>
    </source>
</evidence>
<keyword evidence="3" id="KW-1185">Reference proteome</keyword>
<dbReference type="RefSeq" id="WP_157464208.1">
    <property type="nucleotide sequence ID" value="NZ_AXNT01000139.1"/>
</dbReference>
<evidence type="ECO:0000256" key="1">
    <source>
        <dbReference type="SAM" id="MobiDB-lite"/>
    </source>
</evidence>
<organism evidence="2 3">
    <name type="scientific">Cellulomonas cellasea DSM 20118</name>
    <dbReference type="NCBI Taxonomy" id="1408250"/>
    <lineage>
        <taxon>Bacteria</taxon>
        <taxon>Bacillati</taxon>
        <taxon>Actinomycetota</taxon>
        <taxon>Actinomycetes</taxon>
        <taxon>Micrococcales</taxon>
        <taxon>Cellulomonadaceae</taxon>
        <taxon>Cellulomonas</taxon>
    </lineage>
</organism>
<feature type="compositionally biased region" description="Basic and acidic residues" evidence="1">
    <location>
        <begin position="1"/>
        <end position="12"/>
    </location>
</feature>
<accession>A0A0A0B2L2</accession>
<sequence length="50" mass="5323">MDRRAIRTHEAPGLRCVALPGAGPSYAKPSAERPGPIDRAMREPRGGPVT</sequence>
<reference evidence="2 3" key="1">
    <citation type="submission" date="2013-10" db="EMBL/GenBank/DDBJ databases">
        <authorList>
            <person name="Wang G."/>
            <person name="Zhuang W."/>
        </authorList>
    </citation>
    <scope>NUCLEOTIDE SEQUENCE [LARGE SCALE GENOMIC DNA]</scope>
    <source>
        <strain evidence="2 3">DSM 20118</strain>
    </source>
</reference>
<protein>
    <submittedName>
        <fullName evidence="2">Uncharacterized protein</fullName>
    </submittedName>
</protein>
<dbReference type="Proteomes" id="UP000029833">
    <property type="component" value="Unassembled WGS sequence"/>
</dbReference>
<dbReference type="EMBL" id="AXNT01000139">
    <property type="protein sequence ID" value="KGM01045.1"/>
    <property type="molecule type" value="Genomic_DNA"/>
</dbReference>
<comment type="caution">
    <text evidence="2">The sequence shown here is derived from an EMBL/GenBank/DDBJ whole genome shotgun (WGS) entry which is preliminary data.</text>
</comment>
<name>A0A0A0B2L2_9CELL</name>
<feature type="compositionally biased region" description="Basic and acidic residues" evidence="1">
    <location>
        <begin position="35"/>
        <end position="50"/>
    </location>
</feature>
<gene>
    <name evidence="2" type="ORF">Q760_04280</name>
</gene>
<feature type="region of interest" description="Disordered" evidence="1">
    <location>
        <begin position="1"/>
        <end position="50"/>
    </location>
</feature>